<dbReference type="PROSITE" id="PS51447">
    <property type="entry name" value="FDX_ACB"/>
    <property type="match status" value="1"/>
</dbReference>
<gene>
    <name evidence="11 14" type="primary">pheT</name>
    <name evidence="14" type="ORF">COS60_00685</name>
</gene>
<evidence type="ECO:0000256" key="3">
    <source>
        <dbReference type="ARBA" id="ARBA00022598"/>
    </source>
</evidence>
<dbReference type="EC" id="6.1.1.20" evidence="11"/>
<dbReference type="GO" id="GO:0005524">
    <property type="term" value="F:ATP binding"/>
    <property type="evidence" value="ECO:0007669"/>
    <property type="project" value="UniProtKB-UniRule"/>
</dbReference>
<name>A0A2M7B6Z4_9BACT</name>
<dbReference type="GO" id="GO:0009328">
    <property type="term" value="C:phenylalanine-tRNA ligase complex"/>
    <property type="evidence" value="ECO:0007669"/>
    <property type="project" value="TreeGrafter"/>
</dbReference>
<evidence type="ECO:0000259" key="12">
    <source>
        <dbReference type="PROSITE" id="PS51447"/>
    </source>
</evidence>
<proteinExistence type="inferred from homology"/>
<dbReference type="InterPro" id="IPR041616">
    <property type="entry name" value="PheRS_beta_core"/>
</dbReference>
<dbReference type="SUPFAM" id="SSF56037">
    <property type="entry name" value="PheT/TilS domain"/>
    <property type="match status" value="1"/>
</dbReference>
<evidence type="ECO:0000256" key="10">
    <source>
        <dbReference type="ARBA" id="ARBA00049255"/>
    </source>
</evidence>
<dbReference type="InterPro" id="IPR045060">
    <property type="entry name" value="Phe-tRNA-ligase_IIc_bsu"/>
</dbReference>
<dbReference type="Proteomes" id="UP000231704">
    <property type="component" value="Unassembled WGS sequence"/>
</dbReference>
<dbReference type="NCBIfam" id="TIGR00472">
    <property type="entry name" value="pheT_bact"/>
    <property type="match status" value="1"/>
</dbReference>
<dbReference type="InterPro" id="IPR036690">
    <property type="entry name" value="Fdx_antiC-bd_sf"/>
</dbReference>
<comment type="catalytic activity">
    <reaction evidence="10 11">
        <text>tRNA(Phe) + L-phenylalanine + ATP = L-phenylalanyl-tRNA(Phe) + AMP + diphosphate + H(+)</text>
        <dbReference type="Rhea" id="RHEA:19413"/>
        <dbReference type="Rhea" id="RHEA-COMP:9668"/>
        <dbReference type="Rhea" id="RHEA-COMP:9699"/>
        <dbReference type="ChEBI" id="CHEBI:15378"/>
        <dbReference type="ChEBI" id="CHEBI:30616"/>
        <dbReference type="ChEBI" id="CHEBI:33019"/>
        <dbReference type="ChEBI" id="CHEBI:58095"/>
        <dbReference type="ChEBI" id="CHEBI:78442"/>
        <dbReference type="ChEBI" id="CHEBI:78531"/>
        <dbReference type="ChEBI" id="CHEBI:456215"/>
        <dbReference type="EC" id="6.1.1.20"/>
    </reaction>
</comment>
<dbReference type="SUPFAM" id="SSF46955">
    <property type="entry name" value="Putative DNA-binding domain"/>
    <property type="match status" value="2"/>
</dbReference>
<keyword evidence="5 11" id="KW-0547">Nucleotide-binding</keyword>
<dbReference type="InterPro" id="IPR009061">
    <property type="entry name" value="DNA-bd_dom_put_sf"/>
</dbReference>
<dbReference type="PANTHER" id="PTHR10947">
    <property type="entry name" value="PHENYLALANYL-TRNA SYNTHETASE BETA CHAIN AND LEUCINE-RICH REPEAT-CONTAINING PROTEIN 47"/>
    <property type="match status" value="1"/>
</dbReference>
<dbReference type="InterPro" id="IPR005121">
    <property type="entry name" value="Fdx_antiC-bd"/>
</dbReference>
<dbReference type="InterPro" id="IPR045864">
    <property type="entry name" value="aa-tRNA-synth_II/BPL/LPL"/>
</dbReference>
<evidence type="ECO:0000256" key="2">
    <source>
        <dbReference type="ARBA" id="ARBA00011209"/>
    </source>
</evidence>
<dbReference type="InterPro" id="IPR005146">
    <property type="entry name" value="B3/B4_tRNA-bd"/>
</dbReference>
<comment type="subunit">
    <text evidence="2 11">Tetramer of two alpha and two beta subunits.</text>
</comment>
<accession>A0A2M7B6Z4</accession>
<comment type="subcellular location">
    <subcellularLocation>
        <location evidence="11">Cytoplasm</location>
    </subcellularLocation>
</comment>
<dbReference type="GO" id="GO:0003723">
    <property type="term" value="F:RNA binding"/>
    <property type="evidence" value="ECO:0007669"/>
    <property type="project" value="InterPro"/>
</dbReference>
<keyword evidence="11" id="KW-0963">Cytoplasm</keyword>
<dbReference type="EMBL" id="PEVI01000021">
    <property type="protein sequence ID" value="PIU98875.1"/>
    <property type="molecule type" value="Genomic_DNA"/>
</dbReference>
<dbReference type="Pfam" id="PF03484">
    <property type="entry name" value="B5"/>
    <property type="match status" value="1"/>
</dbReference>
<dbReference type="GO" id="GO:0000287">
    <property type="term" value="F:magnesium ion binding"/>
    <property type="evidence" value="ECO:0007669"/>
    <property type="project" value="UniProtKB-UniRule"/>
</dbReference>
<keyword evidence="9 11" id="KW-0030">Aminoacyl-tRNA synthetase</keyword>
<organism evidence="14 15">
    <name type="scientific">Candidatus Wolfebacteria bacterium CG03_land_8_20_14_0_80_39_317</name>
    <dbReference type="NCBI Taxonomy" id="1975068"/>
    <lineage>
        <taxon>Bacteria</taxon>
        <taxon>Candidatus Wolfeibacteriota</taxon>
    </lineage>
</organism>
<dbReference type="SMART" id="SM00896">
    <property type="entry name" value="FDX-ACB"/>
    <property type="match status" value="1"/>
</dbReference>
<dbReference type="PROSITE" id="PS51483">
    <property type="entry name" value="B5"/>
    <property type="match status" value="1"/>
</dbReference>
<sequence length="692" mass="78552">MKFSYSLIKKLVPAIKSKRDLINKLNLHFFEAEDLSGNVLDISIPPNRFSDAASHIGIGREVSAILGIKMRTYADYTQKCAEVFRVSPRSVRASQRFRVEVQDKNLCPRYVAQYFENIKVGPSPKWVKDVLVDCGLRPINNVVDIMNYAMLETGQPLHAFDYDKLAISDKRQATIIVRRARKGEKITTLDDKSYELNKNILVIADIKRPLAIAGIKGGKEAEIDKNTKRIVVESANFNGVNIYKSSKTLKLSTDASLRFSHNISPELTIIGLNRASQLLAEVSGAKAGQIVDVNFTKSRKKIIKFNLEKFNQFIGLNLDVKTVRLYLERLGFKINQNQKSRRKVGTPTETSGLITQNSFLVEAPLLRQDIKLFEDLAEEAIRLHGYNRLKSRPPHIYLHLSGFEDQIVLKDKIRKVLIAAGLSEVSNYTFIGETDLVFGKNWGDKVVELENPISAQLKYLRPSLAPHLLKNIEGNFRFFDEVKIFEIGKTFFRDNKNKLNEKLILGIALASKNNGQVFFELKGIIKEFFGKIGLVDYLMPEMADGNNYLQSNEVLKIESDGAVIGYLGGVNKSFVKGDAALAEIDLDALLKLVVEEHEYRPLPKYPSMMRDISILVEPTVRVGEIMQAIQEVDLKYIEDVDLIDEYDVASKRSLTFRVIFQAQDRTLTNKEINQEMEKIVKILKNKFKVQIR</sequence>
<evidence type="ECO:0000256" key="5">
    <source>
        <dbReference type="ARBA" id="ARBA00022741"/>
    </source>
</evidence>
<dbReference type="InterPro" id="IPR020825">
    <property type="entry name" value="Phe-tRNA_synthase-like_B3/B4"/>
</dbReference>
<keyword evidence="3 11" id="KW-0436">Ligase</keyword>
<dbReference type="Pfam" id="PF03147">
    <property type="entry name" value="FDX-ACB"/>
    <property type="match status" value="1"/>
</dbReference>
<evidence type="ECO:0000256" key="7">
    <source>
        <dbReference type="ARBA" id="ARBA00022842"/>
    </source>
</evidence>
<dbReference type="Gene3D" id="3.50.40.10">
    <property type="entry name" value="Phenylalanyl-trna Synthetase, Chain B, domain 3"/>
    <property type="match status" value="1"/>
</dbReference>
<dbReference type="SUPFAM" id="SSF54991">
    <property type="entry name" value="Anticodon-binding domain of PheRS"/>
    <property type="match status" value="1"/>
</dbReference>
<evidence type="ECO:0000256" key="1">
    <source>
        <dbReference type="ARBA" id="ARBA00008653"/>
    </source>
</evidence>
<evidence type="ECO:0000256" key="8">
    <source>
        <dbReference type="ARBA" id="ARBA00022917"/>
    </source>
</evidence>
<evidence type="ECO:0000256" key="9">
    <source>
        <dbReference type="ARBA" id="ARBA00023146"/>
    </source>
</evidence>
<feature type="binding site" evidence="11">
    <location>
        <position position="378"/>
    </location>
    <ligand>
        <name>Mg(2+)</name>
        <dbReference type="ChEBI" id="CHEBI:18420"/>
        <note>shared with alpha subunit</note>
    </ligand>
</feature>
<dbReference type="PANTHER" id="PTHR10947:SF0">
    <property type="entry name" value="PHENYLALANINE--TRNA LIGASE BETA SUBUNIT"/>
    <property type="match status" value="1"/>
</dbReference>
<keyword evidence="7 11" id="KW-0460">Magnesium</keyword>
<evidence type="ECO:0000256" key="6">
    <source>
        <dbReference type="ARBA" id="ARBA00022840"/>
    </source>
</evidence>
<feature type="binding site" evidence="11">
    <location>
        <position position="369"/>
    </location>
    <ligand>
        <name>Mg(2+)</name>
        <dbReference type="ChEBI" id="CHEBI:18420"/>
        <note>shared with alpha subunit</note>
    </ligand>
</feature>
<dbReference type="Gene3D" id="3.30.56.10">
    <property type="match status" value="2"/>
</dbReference>
<dbReference type="SMART" id="SM00873">
    <property type="entry name" value="B3_4"/>
    <property type="match status" value="1"/>
</dbReference>
<comment type="caution">
    <text evidence="14">The sequence shown here is derived from an EMBL/GenBank/DDBJ whole genome shotgun (WGS) entry which is preliminary data.</text>
</comment>
<dbReference type="Pfam" id="PF03483">
    <property type="entry name" value="B3_4"/>
    <property type="match status" value="1"/>
</dbReference>
<evidence type="ECO:0000259" key="13">
    <source>
        <dbReference type="PROSITE" id="PS51483"/>
    </source>
</evidence>
<dbReference type="Pfam" id="PF17759">
    <property type="entry name" value="tRNA_synthFbeta"/>
    <property type="match status" value="1"/>
</dbReference>
<protein>
    <recommendedName>
        <fullName evidence="11">Phenylalanine--tRNA ligase beta subunit</fullName>
        <ecNumber evidence="11">6.1.1.20</ecNumber>
    </recommendedName>
    <alternativeName>
        <fullName evidence="11">Phenylalanyl-tRNA synthetase beta subunit</fullName>
        <shortName evidence="11">PheRS</shortName>
    </alternativeName>
</protein>
<feature type="domain" description="B5" evidence="13">
    <location>
        <begin position="298"/>
        <end position="391"/>
    </location>
</feature>
<keyword evidence="4 11" id="KW-0479">Metal-binding</keyword>
<evidence type="ECO:0000256" key="4">
    <source>
        <dbReference type="ARBA" id="ARBA00022723"/>
    </source>
</evidence>
<dbReference type="Gene3D" id="3.30.70.380">
    <property type="entry name" value="Ferrodoxin-fold anticodon-binding domain"/>
    <property type="match status" value="1"/>
</dbReference>
<dbReference type="InterPro" id="IPR004532">
    <property type="entry name" value="Phe-tRNA-ligase_IIc_bsu_bact"/>
</dbReference>
<dbReference type="GO" id="GO:0004826">
    <property type="term" value="F:phenylalanine-tRNA ligase activity"/>
    <property type="evidence" value="ECO:0007669"/>
    <property type="project" value="UniProtKB-UniRule"/>
</dbReference>
<keyword evidence="8 11" id="KW-0648">Protein biosynthesis</keyword>
<feature type="binding site" evidence="11">
    <location>
        <position position="375"/>
    </location>
    <ligand>
        <name>Mg(2+)</name>
        <dbReference type="ChEBI" id="CHEBI:18420"/>
        <note>shared with alpha subunit</note>
    </ligand>
</feature>
<dbReference type="Gene3D" id="3.30.930.10">
    <property type="entry name" value="Bira Bifunctional Protein, Domain 2"/>
    <property type="match status" value="1"/>
</dbReference>
<comment type="similarity">
    <text evidence="1 11">Belongs to the phenylalanyl-tRNA synthetase beta subunit family. Type 1 subfamily.</text>
</comment>
<dbReference type="GO" id="GO:0006432">
    <property type="term" value="P:phenylalanyl-tRNA aminoacylation"/>
    <property type="evidence" value="ECO:0007669"/>
    <property type="project" value="UniProtKB-UniRule"/>
</dbReference>
<comment type="cofactor">
    <cofactor evidence="11">
        <name>Mg(2+)</name>
        <dbReference type="ChEBI" id="CHEBI:18420"/>
    </cofactor>
    <text evidence="11">Binds 2 magnesium ions per tetramer.</text>
</comment>
<dbReference type="HAMAP" id="MF_00283">
    <property type="entry name" value="Phe_tRNA_synth_beta1"/>
    <property type="match status" value="1"/>
</dbReference>
<feature type="binding site" evidence="11">
    <location>
        <position position="379"/>
    </location>
    <ligand>
        <name>Mg(2+)</name>
        <dbReference type="ChEBI" id="CHEBI:18420"/>
        <note>shared with alpha subunit</note>
    </ligand>
</feature>
<dbReference type="SMART" id="SM00874">
    <property type="entry name" value="B5"/>
    <property type="match status" value="1"/>
</dbReference>
<dbReference type="AlphaFoldDB" id="A0A2M7B6Z4"/>
<keyword evidence="6 11" id="KW-0067">ATP-binding</keyword>
<dbReference type="InterPro" id="IPR005147">
    <property type="entry name" value="tRNA_synthase_B5-dom"/>
</dbReference>
<reference evidence="15" key="1">
    <citation type="submission" date="2017-09" db="EMBL/GenBank/DDBJ databases">
        <title>Depth-based differentiation of microbial function through sediment-hosted aquifers and enrichment of novel symbionts in the deep terrestrial subsurface.</title>
        <authorList>
            <person name="Probst A.J."/>
            <person name="Ladd B."/>
            <person name="Jarett J.K."/>
            <person name="Geller-Mcgrath D.E."/>
            <person name="Sieber C.M.K."/>
            <person name="Emerson J.B."/>
            <person name="Anantharaman K."/>
            <person name="Thomas B.C."/>
            <person name="Malmstrom R."/>
            <person name="Stieglmeier M."/>
            <person name="Klingl A."/>
            <person name="Woyke T."/>
            <person name="Ryan C.M."/>
            <person name="Banfield J.F."/>
        </authorList>
    </citation>
    <scope>NUCLEOTIDE SEQUENCE [LARGE SCALE GENOMIC DNA]</scope>
</reference>
<dbReference type="SUPFAM" id="SSF55681">
    <property type="entry name" value="Class II aaRS and biotin synthetases"/>
    <property type="match status" value="1"/>
</dbReference>
<evidence type="ECO:0000313" key="14">
    <source>
        <dbReference type="EMBL" id="PIU98875.1"/>
    </source>
</evidence>
<evidence type="ECO:0000313" key="15">
    <source>
        <dbReference type="Proteomes" id="UP000231704"/>
    </source>
</evidence>
<evidence type="ECO:0000256" key="11">
    <source>
        <dbReference type="HAMAP-Rule" id="MF_00283"/>
    </source>
</evidence>
<feature type="domain" description="FDX-ACB" evidence="12">
    <location>
        <begin position="603"/>
        <end position="692"/>
    </location>
</feature>